<evidence type="ECO:0000313" key="2">
    <source>
        <dbReference type="EMBL" id="VDK38548.1"/>
    </source>
</evidence>
<dbReference type="PANTHER" id="PTHR16007">
    <property type="entry name" value="EPIDIDYMAL MEMBRANE PROTEIN E9-RELATED"/>
    <property type="match status" value="1"/>
</dbReference>
<evidence type="ECO:0000256" key="1">
    <source>
        <dbReference type="SAM" id="Phobius"/>
    </source>
</evidence>
<keyword evidence="3" id="KW-1185">Reference proteome</keyword>
<dbReference type="SMR" id="A0A3P6R8Q6"/>
<name>A0A3P6R8Q6_DIBLA</name>
<dbReference type="PANTHER" id="PTHR16007:SF15">
    <property type="entry name" value="TRANSMEMBRANE PROTEIN 45B"/>
    <property type="match status" value="1"/>
</dbReference>
<feature type="transmembrane region" description="Helical" evidence="1">
    <location>
        <begin position="12"/>
        <end position="30"/>
    </location>
</feature>
<keyword evidence="1" id="KW-0812">Transmembrane</keyword>
<dbReference type="OrthoDB" id="551896at2759"/>
<dbReference type="EMBL" id="UYRU01005249">
    <property type="protein sequence ID" value="VDK38548.1"/>
    <property type="molecule type" value="Genomic_DNA"/>
</dbReference>
<protein>
    <submittedName>
        <fullName evidence="2">Uncharacterized protein</fullName>
    </submittedName>
</protein>
<gene>
    <name evidence="2" type="ORF">DILT_LOCUS955</name>
</gene>
<sequence>MSAFRSRCRYSPLIGQVRAGGILLQGVWFWHVGAILRSPDRWAEQEHDNIMHLSIAFVWDAFVIIFIYIPITALVGWLSRGRYGESADVKQAGKLSLQDARTYQPLQNSAETSLTPKATESI</sequence>
<feature type="transmembrane region" description="Helical" evidence="1">
    <location>
        <begin position="50"/>
        <end position="78"/>
    </location>
</feature>
<evidence type="ECO:0000313" key="3">
    <source>
        <dbReference type="Proteomes" id="UP000281553"/>
    </source>
</evidence>
<dbReference type="Proteomes" id="UP000281553">
    <property type="component" value="Unassembled WGS sequence"/>
</dbReference>
<proteinExistence type="predicted"/>
<organism evidence="2 3">
    <name type="scientific">Dibothriocephalus latus</name>
    <name type="common">Fish tapeworm</name>
    <name type="synonym">Diphyllobothrium latum</name>
    <dbReference type="NCBI Taxonomy" id="60516"/>
    <lineage>
        <taxon>Eukaryota</taxon>
        <taxon>Metazoa</taxon>
        <taxon>Spiralia</taxon>
        <taxon>Lophotrochozoa</taxon>
        <taxon>Platyhelminthes</taxon>
        <taxon>Cestoda</taxon>
        <taxon>Eucestoda</taxon>
        <taxon>Diphyllobothriidea</taxon>
        <taxon>Diphyllobothriidae</taxon>
        <taxon>Dibothriocephalus</taxon>
    </lineage>
</organism>
<dbReference type="AlphaFoldDB" id="A0A3P6R8Q6"/>
<accession>A0A3P6R8Q6</accession>
<keyword evidence="1" id="KW-1133">Transmembrane helix</keyword>
<dbReference type="InterPro" id="IPR042127">
    <property type="entry name" value="TMEM45"/>
</dbReference>
<keyword evidence="1" id="KW-0472">Membrane</keyword>
<reference evidence="2 3" key="1">
    <citation type="submission" date="2018-11" db="EMBL/GenBank/DDBJ databases">
        <authorList>
            <consortium name="Pathogen Informatics"/>
        </authorList>
    </citation>
    <scope>NUCLEOTIDE SEQUENCE [LARGE SCALE GENOMIC DNA]</scope>
</reference>